<reference evidence="2 3" key="1">
    <citation type="journal article" date="2010" name="Proc. Natl. Acad. Sci. U.S.A.">
        <title>Insights into evolution of multicellular fungi from the assembled chromosomes of the mushroom Coprinopsis cinerea (Coprinus cinereus).</title>
        <authorList>
            <person name="Stajich J.E."/>
            <person name="Wilke S.K."/>
            <person name="Ahren D."/>
            <person name="Au C.H."/>
            <person name="Birren B.W."/>
            <person name="Borodovsky M."/>
            <person name="Burns C."/>
            <person name="Canback B."/>
            <person name="Casselton L.A."/>
            <person name="Cheng C.K."/>
            <person name="Deng J."/>
            <person name="Dietrich F.S."/>
            <person name="Fargo D.C."/>
            <person name="Farman M.L."/>
            <person name="Gathman A.C."/>
            <person name="Goldberg J."/>
            <person name="Guigo R."/>
            <person name="Hoegger P.J."/>
            <person name="Hooker J.B."/>
            <person name="Huggins A."/>
            <person name="James T.Y."/>
            <person name="Kamada T."/>
            <person name="Kilaru S."/>
            <person name="Kodira C."/>
            <person name="Kues U."/>
            <person name="Kupfer D."/>
            <person name="Kwan H.S."/>
            <person name="Lomsadze A."/>
            <person name="Li W."/>
            <person name="Lilly W.W."/>
            <person name="Ma L.J."/>
            <person name="Mackey A.J."/>
            <person name="Manning G."/>
            <person name="Martin F."/>
            <person name="Muraguchi H."/>
            <person name="Natvig D.O."/>
            <person name="Palmerini H."/>
            <person name="Ramesh M.A."/>
            <person name="Rehmeyer C.J."/>
            <person name="Roe B.A."/>
            <person name="Shenoy N."/>
            <person name="Stanke M."/>
            <person name="Ter-Hovhannisyan V."/>
            <person name="Tunlid A."/>
            <person name="Velagapudi R."/>
            <person name="Vision T.J."/>
            <person name="Zeng Q."/>
            <person name="Zolan M.E."/>
            <person name="Pukkila P.J."/>
        </authorList>
    </citation>
    <scope>NUCLEOTIDE SEQUENCE [LARGE SCALE GENOMIC DNA]</scope>
    <source>
        <strain evidence="3">Okayama-7 / 130 / ATCC MYA-4618 / FGSC 9003</strain>
    </source>
</reference>
<dbReference type="EMBL" id="AACS02000006">
    <property type="protein sequence ID" value="EAU81263.2"/>
    <property type="molecule type" value="Genomic_DNA"/>
</dbReference>
<protein>
    <submittedName>
        <fullName evidence="2">Uncharacterized protein</fullName>
    </submittedName>
</protein>
<keyword evidence="1" id="KW-1133">Transmembrane helix</keyword>
<name>A8PD91_COPC7</name>
<feature type="transmembrane region" description="Helical" evidence="1">
    <location>
        <begin position="120"/>
        <end position="146"/>
    </location>
</feature>
<evidence type="ECO:0000313" key="3">
    <source>
        <dbReference type="Proteomes" id="UP000001861"/>
    </source>
</evidence>
<sequence>MRTTLVRYAVIPIVAFLASFTVSIPSIIPLFQRSYSNYVLLSIDSFLYLVLHLIVTALIVFKIVRTRRALQKALGEYADKDKVYTGVTSILVESAAAIAFFSAGYVILNVVYLTGRNTSWAAYQTLIVFGIGYGVVVVSLDCLCFLS</sequence>
<dbReference type="VEuPathDB" id="FungiDB:CC1G_13071"/>
<proteinExistence type="predicted"/>
<accession>A8PD91</accession>
<keyword evidence="3" id="KW-1185">Reference proteome</keyword>
<comment type="caution">
    <text evidence="2">The sequence shown here is derived from an EMBL/GenBank/DDBJ whole genome shotgun (WGS) entry which is preliminary data.</text>
</comment>
<dbReference type="InParanoid" id="A8PD91"/>
<dbReference type="HOGENOM" id="CLU_1767962_0_0_1"/>
<keyword evidence="1" id="KW-0472">Membrane</keyword>
<keyword evidence="1" id="KW-0812">Transmembrane</keyword>
<dbReference type="AlphaFoldDB" id="A8PD91"/>
<gene>
    <name evidence="2" type="ORF">CC1G_13071</name>
</gene>
<evidence type="ECO:0000256" key="1">
    <source>
        <dbReference type="SAM" id="Phobius"/>
    </source>
</evidence>
<feature type="transmembrane region" description="Helical" evidence="1">
    <location>
        <begin position="9"/>
        <end position="31"/>
    </location>
</feature>
<feature type="transmembrane region" description="Helical" evidence="1">
    <location>
        <begin position="46"/>
        <end position="64"/>
    </location>
</feature>
<dbReference type="Proteomes" id="UP000001861">
    <property type="component" value="Unassembled WGS sequence"/>
</dbReference>
<dbReference type="RefSeq" id="XP_001840559.2">
    <property type="nucleotide sequence ID" value="XM_001840507.2"/>
</dbReference>
<feature type="transmembrane region" description="Helical" evidence="1">
    <location>
        <begin position="84"/>
        <end position="108"/>
    </location>
</feature>
<dbReference type="KEGG" id="cci:CC1G_13071"/>
<evidence type="ECO:0000313" key="2">
    <source>
        <dbReference type="EMBL" id="EAU81263.2"/>
    </source>
</evidence>
<dbReference type="GeneID" id="6017203"/>
<organism evidence="2 3">
    <name type="scientific">Coprinopsis cinerea (strain Okayama-7 / 130 / ATCC MYA-4618 / FGSC 9003)</name>
    <name type="common">Inky cap fungus</name>
    <name type="synonym">Hormographiella aspergillata</name>
    <dbReference type="NCBI Taxonomy" id="240176"/>
    <lineage>
        <taxon>Eukaryota</taxon>
        <taxon>Fungi</taxon>
        <taxon>Dikarya</taxon>
        <taxon>Basidiomycota</taxon>
        <taxon>Agaricomycotina</taxon>
        <taxon>Agaricomycetes</taxon>
        <taxon>Agaricomycetidae</taxon>
        <taxon>Agaricales</taxon>
        <taxon>Agaricineae</taxon>
        <taxon>Psathyrellaceae</taxon>
        <taxon>Coprinopsis</taxon>
    </lineage>
</organism>